<reference evidence="1" key="1">
    <citation type="submission" date="2006-03" db="EMBL/GenBank/DDBJ databases">
        <authorList>
            <person name="Bowman J."/>
            <person name="Ferriera S."/>
            <person name="Johnson J."/>
            <person name="Kravitz S."/>
            <person name="Halpern A."/>
            <person name="Remington K."/>
            <person name="Beeson K."/>
            <person name="Tran B."/>
            <person name="Rogers Y.-H."/>
            <person name="Friedman R."/>
            <person name="Venter J.C."/>
        </authorList>
    </citation>
    <scope>NUCLEOTIDE SEQUENCE [LARGE SCALE GENOMIC DNA]</scope>
    <source>
        <strain evidence="1">ATCC 700755</strain>
    </source>
</reference>
<keyword evidence="2" id="KW-1185">Reference proteome</keyword>
<dbReference type="KEGG" id="ptq:P700755_002559"/>
<accession>K4IFJ9</accession>
<evidence type="ECO:0000313" key="1">
    <source>
        <dbReference type="EMBL" id="AFU69312.1"/>
    </source>
</evidence>
<evidence type="ECO:0000313" key="2">
    <source>
        <dbReference type="Proteomes" id="UP000008514"/>
    </source>
</evidence>
<name>K4IFJ9_PSYTT</name>
<protein>
    <submittedName>
        <fullName evidence="1">Uncharacterized protein</fullName>
    </submittedName>
</protein>
<sequence length="45" mass="5214">MNVFISITLNFCYLVINTDLIAVHLSFQESKFTQKIGNNQLLRLL</sequence>
<dbReference type="AlphaFoldDB" id="K4IFJ9"/>
<gene>
    <name evidence="1" type="ordered locus">P700755_002559</name>
</gene>
<dbReference type="STRING" id="313595.P700755_002559"/>
<dbReference type="EMBL" id="CP003879">
    <property type="protein sequence ID" value="AFU69312.1"/>
    <property type="molecule type" value="Genomic_DNA"/>
</dbReference>
<organism evidence="1 2">
    <name type="scientific">Psychroflexus torquis (strain ATCC 700755 / CIP 106069 / ACAM 623)</name>
    <dbReference type="NCBI Taxonomy" id="313595"/>
    <lineage>
        <taxon>Bacteria</taxon>
        <taxon>Pseudomonadati</taxon>
        <taxon>Bacteroidota</taxon>
        <taxon>Flavobacteriia</taxon>
        <taxon>Flavobacteriales</taxon>
        <taxon>Flavobacteriaceae</taxon>
        <taxon>Psychroflexus</taxon>
    </lineage>
</organism>
<dbReference type="Proteomes" id="UP000008514">
    <property type="component" value="Chromosome"/>
</dbReference>
<dbReference type="HOGENOM" id="CLU_3204320_0_0_10"/>
<proteinExistence type="predicted"/>
<reference evidence="1" key="2">
    <citation type="submission" date="2012-09" db="EMBL/GenBank/DDBJ databases">
        <title>The complete sequence of Psychroflexus torquis an extreme psychrophile from sea-ice that is stimulated by light.</title>
        <authorList>
            <person name="Feng S."/>
            <person name="Powell S.M."/>
            <person name="Bowman J.P."/>
        </authorList>
    </citation>
    <scope>NUCLEOTIDE SEQUENCE [LARGE SCALE GENOMIC DNA]</scope>
    <source>
        <strain evidence="1">ATCC 700755</strain>
    </source>
</reference>